<gene>
    <name evidence="15" type="primary">metF</name>
    <name evidence="15" type="ORF">DW812_13745</name>
    <name evidence="14" type="ORF">G4958_12225</name>
    <name evidence="13" type="ORF">LIQ10_02130</name>
</gene>
<dbReference type="EMBL" id="QSIR01000024">
    <property type="protein sequence ID" value="RHD03465.1"/>
    <property type="molecule type" value="Genomic_DNA"/>
</dbReference>
<evidence type="ECO:0000256" key="8">
    <source>
        <dbReference type="ARBA" id="ARBA00023027"/>
    </source>
</evidence>
<dbReference type="InterPro" id="IPR003171">
    <property type="entry name" value="Mehydrof_redctse-like"/>
</dbReference>
<dbReference type="PANTHER" id="PTHR45754:SF3">
    <property type="entry name" value="METHYLENETETRAHYDROFOLATE REDUCTASE (NADPH)"/>
    <property type="match status" value="1"/>
</dbReference>
<dbReference type="GO" id="GO:0009086">
    <property type="term" value="P:methionine biosynthetic process"/>
    <property type="evidence" value="ECO:0007669"/>
    <property type="project" value="UniProtKB-KW"/>
</dbReference>
<dbReference type="SUPFAM" id="SSF51730">
    <property type="entry name" value="FAD-linked oxidoreductase"/>
    <property type="match status" value="1"/>
</dbReference>
<dbReference type="Pfam" id="PF02219">
    <property type="entry name" value="MTHFR"/>
    <property type="match status" value="1"/>
</dbReference>
<reference evidence="14" key="3">
    <citation type="submission" date="2020-02" db="EMBL/GenBank/DDBJ databases">
        <authorList>
            <person name="Littmann E."/>
            <person name="Sorbara M."/>
        </authorList>
    </citation>
    <scope>NUCLEOTIDE SEQUENCE</scope>
    <source>
        <strain evidence="14">MSK.22.53</strain>
    </source>
</reference>
<evidence type="ECO:0000256" key="6">
    <source>
        <dbReference type="ARBA" id="ARBA00022827"/>
    </source>
</evidence>
<evidence type="ECO:0000256" key="2">
    <source>
        <dbReference type="ARBA" id="ARBA00004777"/>
    </source>
</evidence>
<reference evidence="15 16" key="1">
    <citation type="submission" date="2018-08" db="EMBL/GenBank/DDBJ databases">
        <title>A genome reference for cultivated species of the human gut microbiota.</title>
        <authorList>
            <person name="Zou Y."/>
            <person name="Xue W."/>
            <person name="Luo G."/>
        </authorList>
    </citation>
    <scope>NUCLEOTIDE SEQUENCE [LARGE SCALE GENOMIC DNA]</scope>
    <source>
        <strain evidence="15 16">AM32-6</strain>
    </source>
</reference>
<dbReference type="Proteomes" id="UP001297422">
    <property type="component" value="Unassembled WGS sequence"/>
</dbReference>
<evidence type="ECO:0000256" key="11">
    <source>
        <dbReference type="ARBA" id="ARBA00048628"/>
    </source>
</evidence>
<comment type="caution">
    <text evidence="15">The sequence shown here is derived from an EMBL/GenBank/DDBJ whole genome shotgun (WGS) entry which is preliminary data.</text>
</comment>
<keyword evidence="4" id="KW-0028">Amino-acid biosynthesis</keyword>
<evidence type="ECO:0000313" key="14">
    <source>
        <dbReference type="EMBL" id="NSI20100.1"/>
    </source>
</evidence>
<dbReference type="CDD" id="cd00537">
    <property type="entry name" value="MTHFR"/>
    <property type="match status" value="1"/>
</dbReference>
<evidence type="ECO:0000256" key="7">
    <source>
        <dbReference type="ARBA" id="ARBA00023002"/>
    </source>
</evidence>
<dbReference type="InterPro" id="IPR004620">
    <property type="entry name" value="MTHF_reductase_bac"/>
</dbReference>
<dbReference type="Gene3D" id="3.20.20.220">
    <property type="match status" value="1"/>
</dbReference>
<comment type="pathway">
    <text evidence="2 12">One-carbon metabolism; tetrahydrofolate interconversion.</text>
</comment>
<dbReference type="RefSeq" id="WP_118044044.1">
    <property type="nucleotide sequence ID" value="NZ_JAAIMT010000028.1"/>
</dbReference>
<keyword evidence="9" id="KW-0486">Methionine biosynthesis</keyword>
<keyword evidence="8" id="KW-0520">NAD</keyword>
<dbReference type="GO" id="GO:0005829">
    <property type="term" value="C:cytosol"/>
    <property type="evidence" value="ECO:0007669"/>
    <property type="project" value="InterPro"/>
</dbReference>
<sequence>MKIIDRLREDGIHISFEIFPPKTDAGYDKVIRAAEKMAGLKPEFISVTYGAGGGTSKNTAKIASYIKHDLHVESLAHLTCASSTKDEVRSVIASLKEQGIENILALRGDISEDMVFPSEDRFHYAYQLVEEIRRHGDFCIGAACYPEGHVENEHKEDDIKYLKQKVDSGVDFLTTQMFFDNDIHYNFLYRIREAGITVPVLPGIMPITSARQMKRSCELSGTVFPRRFQAILDRFGDSPKAMEQAGIAYATDQIIDLLANGVKNIHIYSMNRPEVAAAIMHNISEIIQC</sequence>
<keyword evidence="6 12" id="KW-0274">FAD</keyword>
<dbReference type="PANTHER" id="PTHR45754">
    <property type="entry name" value="METHYLENETETRAHYDROFOLATE REDUCTASE"/>
    <property type="match status" value="1"/>
</dbReference>
<proteinExistence type="inferred from homology"/>
<name>A0A414D449_MEDGN</name>
<evidence type="ECO:0000256" key="5">
    <source>
        <dbReference type="ARBA" id="ARBA00022630"/>
    </source>
</evidence>
<dbReference type="InterPro" id="IPR029041">
    <property type="entry name" value="FAD-linked_oxidoreductase-like"/>
</dbReference>
<keyword evidence="7 12" id="KW-0560">Oxidoreductase</keyword>
<evidence type="ECO:0000313" key="13">
    <source>
        <dbReference type="EMBL" id="MCB5492540.1"/>
    </source>
</evidence>
<dbReference type="Proteomes" id="UP000284472">
    <property type="component" value="Unassembled WGS sequence"/>
</dbReference>
<keyword evidence="5 12" id="KW-0285">Flavoprotein</keyword>
<dbReference type="EMBL" id="JAJBNC010000003">
    <property type="protein sequence ID" value="MCB5492540.1"/>
    <property type="molecule type" value="Genomic_DNA"/>
</dbReference>
<dbReference type="AlphaFoldDB" id="A0A414D449"/>
<evidence type="ECO:0000256" key="10">
    <source>
        <dbReference type="ARBA" id="ARBA00034478"/>
    </source>
</evidence>
<dbReference type="EC" id="1.5.1.54" evidence="12"/>
<evidence type="ECO:0000313" key="16">
    <source>
        <dbReference type="Proteomes" id="UP000284472"/>
    </source>
</evidence>
<dbReference type="GO" id="GO:0106312">
    <property type="term" value="F:methylenetetrahydrofolate reductase (NADH) activity"/>
    <property type="evidence" value="ECO:0007669"/>
    <property type="project" value="UniProtKB-EC"/>
</dbReference>
<evidence type="ECO:0000256" key="9">
    <source>
        <dbReference type="ARBA" id="ARBA00023167"/>
    </source>
</evidence>
<organism evidence="15 16">
    <name type="scientific">Mediterraneibacter gnavus</name>
    <name type="common">Ruminococcus gnavus</name>
    <dbReference type="NCBI Taxonomy" id="33038"/>
    <lineage>
        <taxon>Bacteria</taxon>
        <taxon>Bacillati</taxon>
        <taxon>Bacillota</taxon>
        <taxon>Clostridia</taxon>
        <taxon>Lachnospirales</taxon>
        <taxon>Lachnospiraceae</taxon>
        <taxon>Mediterraneibacter</taxon>
    </lineage>
</organism>
<evidence type="ECO:0000256" key="12">
    <source>
        <dbReference type="RuleBase" id="RU003862"/>
    </source>
</evidence>
<protein>
    <recommendedName>
        <fullName evidence="12">Methylenetetrahydrofolate reductase</fullName>
        <ecNumber evidence="12">1.5.1.54</ecNumber>
    </recommendedName>
</protein>
<evidence type="ECO:0000256" key="3">
    <source>
        <dbReference type="ARBA" id="ARBA00006743"/>
    </source>
</evidence>
<dbReference type="NCBIfam" id="TIGR00676">
    <property type="entry name" value="fadh2"/>
    <property type="match status" value="1"/>
</dbReference>
<evidence type="ECO:0000256" key="4">
    <source>
        <dbReference type="ARBA" id="ARBA00022605"/>
    </source>
</evidence>
<accession>A0A414D449</accession>
<reference evidence="14" key="2">
    <citation type="journal article" date="2020" name="Cell Host Microbe">
        <title>Functional and Genomic Variation between Human-Derived Isolates of Lachnospiraceae Reveals Inter- and Intra-Species Diversity.</title>
        <authorList>
            <person name="Sorbara M.T."/>
            <person name="Littmann E.R."/>
            <person name="Fontana E."/>
            <person name="Moody T.U."/>
            <person name="Kohout C.E."/>
            <person name="Gjonbalaj M."/>
            <person name="Eaton V."/>
            <person name="Seok R."/>
            <person name="Leiner I.M."/>
            <person name="Pamer E.G."/>
        </authorList>
    </citation>
    <scope>NUCLEOTIDE SEQUENCE</scope>
    <source>
        <strain evidence="14">MSK.22.53</strain>
    </source>
</reference>
<comment type="cofactor">
    <cofactor evidence="1 12">
        <name>FAD</name>
        <dbReference type="ChEBI" id="CHEBI:57692"/>
    </cofactor>
</comment>
<dbReference type="Proteomes" id="UP001296643">
    <property type="component" value="Unassembled WGS sequence"/>
</dbReference>
<dbReference type="EMBL" id="JAAIRM010000022">
    <property type="protein sequence ID" value="NSI20100.1"/>
    <property type="molecule type" value="Genomic_DNA"/>
</dbReference>
<dbReference type="GO" id="GO:0071949">
    <property type="term" value="F:FAD binding"/>
    <property type="evidence" value="ECO:0007669"/>
    <property type="project" value="TreeGrafter"/>
</dbReference>
<evidence type="ECO:0000256" key="1">
    <source>
        <dbReference type="ARBA" id="ARBA00001974"/>
    </source>
</evidence>
<comment type="catalytic activity">
    <reaction evidence="11">
        <text>(6S)-5-methyl-5,6,7,8-tetrahydrofolate + NAD(+) = (6R)-5,10-methylene-5,6,7,8-tetrahydrofolate + NADH + H(+)</text>
        <dbReference type="Rhea" id="RHEA:19821"/>
        <dbReference type="ChEBI" id="CHEBI:15378"/>
        <dbReference type="ChEBI" id="CHEBI:15636"/>
        <dbReference type="ChEBI" id="CHEBI:18608"/>
        <dbReference type="ChEBI" id="CHEBI:57540"/>
        <dbReference type="ChEBI" id="CHEBI:57945"/>
        <dbReference type="EC" id="1.5.1.54"/>
    </reaction>
    <physiologicalReaction direction="right-to-left" evidence="11">
        <dbReference type="Rhea" id="RHEA:19823"/>
    </physiologicalReaction>
</comment>
<dbReference type="UniPathway" id="UPA00193"/>
<evidence type="ECO:0000313" key="15">
    <source>
        <dbReference type="EMBL" id="RHD03465.1"/>
    </source>
</evidence>
<comment type="similarity">
    <text evidence="3 12">Belongs to the methylenetetrahydrofolate reductase family.</text>
</comment>
<comment type="pathway">
    <text evidence="10">Amino-acid biosynthesis; L-methionine biosynthesis via de novo pathway.</text>
</comment>
<reference evidence="13" key="4">
    <citation type="submission" date="2021-10" db="EMBL/GenBank/DDBJ databases">
        <title>Collection of gut derived symbiotic bacterial strains cultured from healthy donors.</title>
        <authorList>
            <person name="Lin H."/>
            <person name="Littmann E."/>
            <person name="Claire K."/>
            <person name="Pamer E."/>
        </authorList>
    </citation>
    <scope>NUCLEOTIDE SEQUENCE</scope>
    <source>
        <strain evidence="13">MSK.23.4</strain>
    </source>
</reference>
<dbReference type="GO" id="GO:0035999">
    <property type="term" value="P:tetrahydrofolate interconversion"/>
    <property type="evidence" value="ECO:0007669"/>
    <property type="project" value="UniProtKB-UniPathway"/>
</dbReference>